<dbReference type="HOGENOM" id="CLU_008679_2_1_1"/>
<accession>G8C098</accession>
<dbReference type="STRING" id="1071381.G8C098"/>
<keyword evidence="3" id="KW-0698">rRNA processing</keyword>
<dbReference type="KEGG" id="tpf:TPHA_0L02250"/>
<keyword evidence="7" id="KW-0539">Nucleus</keyword>
<dbReference type="GO" id="GO:0002107">
    <property type="term" value="P:generation of mature 3'-end of 5S rRNA generated by RNA polymerase III"/>
    <property type="evidence" value="ECO:0007669"/>
    <property type="project" value="EnsemblFungi"/>
</dbReference>
<keyword evidence="4" id="KW-0540">Nuclease</keyword>
<dbReference type="SMART" id="SM00479">
    <property type="entry name" value="EXOIII"/>
    <property type="match status" value="1"/>
</dbReference>
<evidence type="ECO:0000259" key="9">
    <source>
        <dbReference type="SMART" id="SM00479"/>
    </source>
</evidence>
<evidence type="ECO:0000256" key="8">
    <source>
        <dbReference type="SAM" id="MobiDB-lite"/>
    </source>
</evidence>
<dbReference type="InterPro" id="IPR047021">
    <property type="entry name" value="REXO1/3/4-like"/>
</dbReference>
<dbReference type="CDD" id="cd06145">
    <property type="entry name" value="REX1_like"/>
    <property type="match status" value="1"/>
</dbReference>
<protein>
    <recommendedName>
        <fullName evidence="9">Exonuclease domain-containing protein</fullName>
    </recommendedName>
</protein>
<proteinExistence type="inferred from homology"/>
<gene>
    <name evidence="10" type="primary">TPHA0L02250</name>
    <name evidence="10" type="ordered locus">TPHA_0L02250</name>
</gene>
<reference evidence="10 11" key="1">
    <citation type="journal article" date="2011" name="Proc. Natl. Acad. Sci. U.S.A.">
        <title>Evolutionary erosion of yeast sex chromosomes by mating-type switching accidents.</title>
        <authorList>
            <person name="Gordon J.L."/>
            <person name="Armisen D."/>
            <person name="Proux-Wera E."/>
            <person name="Oheigeartaigh S.S."/>
            <person name="Byrne K.P."/>
            <person name="Wolfe K.H."/>
        </authorList>
    </citation>
    <scope>NUCLEOTIDE SEQUENCE [LARGE SCALE GENOMIC DNA]</scope>
    <source>
        <strain evidence="11">ATCC 24235 / CBS 4417 / NBRC 1672 / NRRL Y-8282 / UCD 70-5</strain>
    </source>
</reference>
<keyword evidence="6" id="KW-0269">Exonuclease</keyword>
<feature type="domain" description="Exonuclease" evidence="9">
    <location>
        <begin position="274"/>
        <end position="434"/>
    </location>
</feature>
<dbReference type="InterPro" id="IPR013520">
    <property type="entry name" value="Ribonucl_H"/>
</dbReference>
<dbReference type="eggNOG" id="KOG2248">
    <property type="taxonomic scope" value="Eukaryota"/>
</dbReference>
<evidence type="ECO:0000313" key="10">
    <source>
        <dbReference type="EMBL" id="CCE65576.1"/>
    </source>
</evidence>
<dbReference type="InterPro" id="IPR034922">
    <property type="entry name" value="REX1-like_exo"/>
</dbReference>
<dbReference type="PANTHER" id="PTHR12801">
    <property type="entry name" value="RNA EXONUCLEASE REXO1 / RECO3 FAMILY MEMBER-RELATED"/>
    <property type="match status" value="1"/>
</dbReference>
<dbReference type="PANTHER" id="PTHR12801:SF115">
    <property type="entry name" value="FI18136P1-RELATED"/>
    <property type="match status" value="1"/>
</dbReference>
<dbReference type="OrthoDB" id="206335at2759"/>
<sequence length="609" mass="68428">MTASVNLTSMDETEVVTETCLAESVISGGAVALESESQLLKKRRRSSASKTQEGSIKESAETLGETVKKKKKKQNKNVTFKISEKALEKRISIKDLRDLTLFLMNSTNNAPKWIDIENRSSIQKVVVLFVPGLEPADYNLPKDSSFHESNHILKQSKLNIIKDISENDSENVLNFPVSAPGSRTSLFSAYNSFVNVGLTKKEKEDKKKELDKKQITINDLVLDVNDLLRCDYPIHLETEGIDDQLKEDLISLYKENDPTEEWVNTVDREEEESHIYALDCEMCMSENGLVLTRISIVNFDGKVVYDKLVKPDVPIIDYLTKYSGITEEKLEGISTTLKDVQHDILKLISKRDILIGHSLQSDFNVLKLRHTKVVDTAVCFDHKAGPPFRPSLKFLTSEFIGRDIQNDNDNGHDSIEDAIACLELVKLKIVNGLIFGIAVNTENLFLRLSKIGIRSLCLNDSTSNKGFQLVNNLAQTVGCNDDTEILNKIQETINDYQLFVGRLRNLEFSRNFAQPSIGKNVAVLTAEQSLKLVQDGVQKVYDNAPGGTAIFLLSGSGDTREWSSLMKELNSLNKEDKQIERQKKDEEIQRAVFKARDGVASMVYKQHST</sequence>
<organism evidence="10 11">
    <name type="scientific">Tetrapisispora phaffii (strain ATCC 24235 / CBS 4417 / NBRC 1672 / NRRL Y-8282 / UCD 70-5)</name>
    <name type="common">Yeast</name>
    <name type="synonym">Fabospora phaffii</name>
    <dbReference type="NCBI Taxonomy" id="1071381"/>
    <lineage>
        <taxon>Eukaryota</taxon>
        <taxon>Fungi</taxon>
        <taxon>Dikarya</taxon>
        <taxon>Ascomycota</taxon>
        <taxon>Saccharomycotina</taxon>
        <taxon>Saccharomycetes</taxon>
        <taxon>Saccharomycetales</taxon>
        <taxon>Saccharomycetaceae</taxon>
        <taxon>Tetrapisispora</taxon>
    </lineage>
</organism>
<evidence type="ECO:0000256" key="1">
    <source>
        <dbReference type="ARBA" id="ARBA00004123"/>
    </source>
</evidence>
<feature type="region of interest" description="Disordered" evidence="8">
    <location>
        <begin position="43"/>
        <end position="70"/>
    </location>
</feature>
<dbReference type="GO" id="GO:0000175">
    <property type="term" value="F:3'-5'-RNA exonuclease activity"/>
    <property type="evidence" value="ECO:0007669"/>
    <property type="project" value="EnsemblFungi"/>
</dbReference>
<dbReference type="InterPro" id="IPR036397">
    <property type="entry name" value="RNaseH_sf"/>
</dbReference>
<dbReference type="RefSeq" id="XP_003688010.1">
    <property type="nucleotide sequence ID" value="XM_003687962.1"/>
</dbReference>
<evidence type="ECO:0000256" key="6">
    <source>
        <dbReference type="ARBA" id="ARBA00022839"/>
    </source>
</evidence>
<dbReference type="GO" id="GO:0000467">
    <property type="term" value="P:exonucleolytic trimming to generate mature 3'-end of 5.8S rRNA from tricistronic rRNA transcript (SSU-rRNA, 5.8S rRNA, LSU-rRNA)"/>
    <property type="evidence" value="ECO:0007669"/>
    <property type="project" value="EnsemblFungi"/>
</dbReference>
<dbReference type="FunFam" id="3.30.420.10:FF:000019">
    <property type="entry name" value="RNA exonuclease NEF-sp"/>
    <property type="match status" value="1"/>
</dbReference>
<dbReference type="GO" id="GO:0042780">
    <property type="term" value="P:tRNA 3'-end processing"/>
    <property type="evidence" value="ECO:0007669"/>
    <property type="project" value="EnsemblFungi"/>
</dbReference>
<dbReference type="SUPFAM" id="SSF53098">
    <property type="entry name" value="Ribonuclease H-like"/>
    <property type="match status" value="1"/>
</dbReference>
<comment type="subcellular location">
    <subcellularLocation>
        <location evidence="1">Nucleus</location>
    </subcellularLocation>
</comment>
<evidence type="ECO:0000256" key="7">
    <source>
        <dbReference type="ARBA" id="ARBA00023242"/>
    </source>
</evidence>
<dbReference type="EMBL" id="HE612867">
    <property type="protein sequence ID" value="CCE65576.1"/>
    <property type="molecule type" value="Genomic_DNA"/>
</dbReference>
<keyword evidence="11" id="KW-1185">Reference proteome</keyword>
<dbReference type="InterPro" id="IPR012337">
    <property type="entry name" value="RNaseH-like_sf"/>
</dbReference>
<dbReference type="Gene3D" id="3.30.420.10">
    <property type="entry name" value="Ribonuclease H-like superfamily/Ribonuclease H"/>
    <property type="match status" value="1"/>
</dbReference>
<dbReference type="GO" id="GO:0003676">
    <property type="term" value="F:nucleic acid binding"/>
    <property type="evidence" value="ECO:0007669"/>
    <property type="project" value="InterPro"/>
</dbReference>
<dbReference type="GeneID" id="11531595"/>
<evidence type="ECO:0000256" key="2">
    <source>
        <dbReference type="ARBA" id="ARBA00006357"/>
    </source>
</evidence>
<dbReference type="GO" id="GO:0005634">
    <property type="term" value="C:nucleus"/>
    <property type="evidence" value="ECO:0007669"/>
    <property type="project" value="UniProtKB-SubCell"/>
</dbReference>
<evidence type="ECO:0000313" key="11">
    <source>
        <dbReference type="Proteomes" id="UP000005666"/>
    </source>
</evidence>
<comment type="similarity">
    <text evidence="2">Belongs to the REXO1/REXO3 family.</text>
</comment>
<dbReference type="GO" id="GO:0034476">
    <property type="term" value="P:U5 snRNA 3'-end processing"/>
    <property type="evidence" value="ECO:0007669"/>
    <property type="project" value="EnsemblFungi"/>
</dbReference>
<evidence type="ECO:0000256" key="4">
    <source>
        <dbReference type="ARBA" id="ARBA00022722"/>
    </source>
</evidence>
<dbReference type="AlphaFoldDB" id="G8C098"/>
<evidence type="ECO:0000256" key="5">
    <source>
        <dbReference type="ARBA" id="ARBA00022801"/>
    </source>
</evidence>
<dbReference type="Proteomes" id="UP000005666">
    <property type="component" value="Chromosome 12"/>
</dbReference>
<evidence type="ECO:0000256" key="3">
    <source>
        <dbReference type="ARBA" id="ARBA00022552"/>
    </source>
</evidence>
<dbReference type="OMA" id="HKAGPPF"/>
<name>G8C098_TETPH</name>
<keyword evidence="5" id="KW-0378">Hydrolase</keyword>